<name>A0A455T7R1_9CHLR</name>
<keyword evidence="6" id="KW-0413">Isomerase</keyword>
<dbReference type="GO" id="GO:0008270">
    <property type="term" value="F:zinc ion binding"/>
    <property type="evidence" value="ECO:0007669"/>
    <property type="project" value="InterPro"/>
</dbReference>
<dbReference type="PANTHER" id="PTHR42742:SF3">
    <property type="entry name" value="FRUCTOKINASE"/>
    <property type="match status" value="1"/>
</dbReference>
<feature type="active site" evidence="4">
    <location>
        <position position="197"/>
    </location>
</feature>
<dbReference type="AlphaFoldDB" id="A0A455T7R1"/>
<keyword evidence="1 3" id="KW-0479">Metal-binding</keyword>
<accession>A0A455T7R1</accession>
<sequence>MESLHPILLEASLHETIWGGRRLEEDGWKKLPPAKLIGEAWETEVNTLAQNPPYAGKTLGQLTKELGASLLGPQSVAIFGSRFPLLAKFIDAHQKLSVQVHPDDAYAAQHEGGKLGKTECWYILAAEPGATIVHGFAAPTSRAEVAAAIEQVQLERLLHEEPVKAGDVIFVPAGTVHAIGAGILLYELQEYSDITYRMYDYGRLTAEGKPRELHIESALAVAHYGPSRRIKVRAVALPGGAGYEERCLVACRYFVMRELTLRGAVRDQPAGSCQILSSLGAEVTLHYGPALQQHLRFGRGQSVVLPAALGPYCLEGQGVLLRSYVPAPTDSAWQVWQAANPELARA</sequence>
<protein>
    <submittedName>
        <fullName evidence="6">Mannose-6-phosphate isomerase</fullName>
    </submittedName>
</protein>
<dbReference type="InterPro" id="IPR014710">
    <property type="entry name" value="RmlC-like_jellyroll"/>
</dbReference>
<evidence type="ECO:0000259" key="5">
    <source>
        <dbReference type="Pfam" id="PF20511"/>
    </source>
</evidence>
<dbReference type="CDD" id="cd07010">
    <property type="entry name" value="cupin_PMI_type_I_N_bac"/>
    <property type="match status" value="1"/>
</dbReference>
<feature type="binding site" evidence="3">
    <location>
        <position position="101"/>
    </location>
    <ligand>
        <name>Zn(2+)</name>
        <dbReference type="ChEBI" id="CHEBI:29105"/>
    </ligand>
</feature>
<dbReference type="Pfam" id="PF20511">
    <property type="entry name" value="PMI_typeI_cat"/>
    <property type="match status" value="1"/>
</dbReference>
<dbReference type="GO" id="GO:0004476">
    <property type="term" value="F:mannose-6-phosphate isomerase activity"/>
    <property type="evidence" value="ECO:0007669"/>
    <property type="project" value="InterPro"/>
</dbReference>
<dbReference type="SUPFAM" id="SSF51182">
    <property type="entry name" value="RmlC-like cupins"/>
    <property type="match status" value="1"/>
</dbReference>
<dbReference type="InterPro" id="IPR014628">
    <property type="entry name" value="Man6P_isomerase_Firm_short"/>
</dbReference>
<dbReference type="InterPro" id="IPR011051">
    <property type="entry name" value="RmlC_Cupin_sf"/>
</dbReference>
<evidence type="ECO:0000256" key="2">
    <source>
        <dbReference type="ARBA" id="ARBA00022833"/>
    </source>
</evidence>
<evidence type="ECO:0000256" key="4">
    <source>
        <dbReference type="PIRSR" id="PIRSR036894-2"/>
    </source>
</evidence>
<proteinExistence type="predicted"/>
<evidence type="ECO:0000256" key="3">
    <source>
        <dbReference type="PIRSR" id="PIRSR036894-1"/>
    </source>
</evidence>
<dbReference type="EMBL" id="AP019377">
    <property type="protein sequence ID" value="BBH95486.1"/>
    <property type="molecule type" value="Genomic_DNA"/>
</dbReference>
<dbReference type="PIRSF" id="PIRSF036894">
    <property type="entry name" value="PMI_Firm_short"/>
    <property type="match status" value="1"/>
</dbReference>
<reference evidence="6" key="1">
    <citation type="submission" date="2018-12" db="EMBL/GenBank/DDBJ databases">
        <title>Novel natural products biosynthetic potential of the class Ktedonobacteria.</title>
        <authorList>
            <person name="Zheng Y."/>
            <person name="Saitou A."/>
            <person name="Wang C.M."/>
            <person name="Toyoda A."/>
            <person name="Minakuchi Y."/>
            <person name="Sekiguchi Y."/>
            <person name="Ueda K."/>
            <person name="Takano H."/>
            <person name="Sakai Y."/>
            <person name="Yokota A."/>
            <person name="Yabe S."/>
        </authorList>
    </citation>
    <scope>NUCLEOTIDE SEQUENCE</scope>
    <source>
        <strain evidence="6">A3-2</strain>
    </source>
</reference>
<evidence type="ECO:0000313" key="6">
    <source>
        <dbReference type="EMBL" id="BBH95486.1"/>
    </source>
</evidence>
<feature type="binding site" evidence="3">
    <location>
        <position position="119"/>
    </location>
    <ligand>
        <name>Zn(2+)</name>
        <dbReference type="ChEBI" id="CHEBI:29105"/>
    </ligand>
</feature>
<dbReference type="InterPro" id="IPR046457">
    <property type="entry name" value="PMI_typeI_cat"/>
</dbReference>
<comment type="cofactor">
    <cofactor evidence="3">
        <name>Zn(2+)</name>
        <dbReference type="ChEBI" id="CHEBI:29105"/>
    </cofactor>
    <text evidence="3">Binds 1 zinc ion per subunit.</text>
</comment>
<organism evidence="6">
    <name type="scientific">Thermogemmatispora argillosa</name>
    <dbReference type="NCBI Taxonomy" id="2045280"/>
    <lineage>
        <taxon>Bacteria</taxon>
        <taxon>Bacillati</taxon>
        <taxon>Chloroflexota</taxon>
        <taxon>Ktedonobacteria</taxon>
        <taxon>Thermogemmatisporales</taxon>
        <taxon>Thermogemmatisporaceae</taxon>
        <taxon>Thermogemmatispora</taxon>
    </lineage>
</organism>
<dbReference type="PANTHER" id="PTHR42742">
    <property type="entry name" value="TRANSCRIPTIONAL REPRESSOR MPRA"/>
    <property type="match status" value="1"/>
</dbReference>
<dbReference type="GO" id="GO:0005975">
    <property type="term" value="P:carbohydrate metabolic process"/>
    <property type="evidence" value="ECO:0007669"/>
    <property type="project" value="InterPro"/>
</dbReference>
<dbReference type="Gene3D" id="2.60.120.10">
    <property type="entry name" value="Jelly Rolls"/>
    <property type="match status" value="2"/>
</dbReference>
<feature type="domain" description="Phosphomannose isomerase type I catalytic" evidence="5">
    <location>
        <begin position="9"/>
        <end position="109"/>
    </location>
</feature>
<evidence type="ECO:0000256" key="1">
    <source>
        <dbReference type="ARBA" id="ARBA00022723"/>
    </source>
</evidence>
<keyword evidence="2 3" id="KW-0862">Zinc</keyword>
<gene>
    <name evidence="6" type="ORF">KTA_36850</name>
</gene>
<dbReference type="InterPro" id="IPR051804">
    <property type="entry name" value="Carb_Metab_Reg_Kinase/Isom"/>
</dbReference>
<feature type="binding site" evidence="3">
    <location>
        <position position="177"/>
    </location>
    <ligand>
        <name>Zn(2+)</name>
        <dbReference type="ChEBI" id="CHEBI:29105"/>
    </ligand>
</feature>